<sequence length="190" mass="21019">MLSLDITGAYDAVRRETLLLALQEASVPEEIQETIMAIHNQAQIKISHCGQEDTIPLRTGLRQGCGLSPALWALIAGWLLRGLQVAPEDMAAEVNTSYADDLLFKWIIRSGKALEAACRQIRAVLEHLADHGLYGEDGVKGKDVDLRLVDQHVYLGAIISYRKPEQATVQHRVTLAKGQFARLKPVLKCQ</sequence>
<dbReference type="EMBL" id="CAJNJA010003233">
    <property type="protein sequence ID" value="CAE7173441.1"/>
    <property type="molecule type" value="Genomic_DNA"/>
</dbReference>
<accession>A0A812IW87</accession>
<dbReference type="InterPro" id="IPR000477">
    <property type="entry name" value="RT_dom"/>
</dbReference>
<reference evidence="2" key="1">
    <citation type="submission" date="2021-02" db="EMBL/GenBank/DDBJ databases">
        <authorList>
            <person name="Dougan E. K."/>
            <person name="Rhodes N."/>
            <person name="Thang M."/>
            <person name="Chan C."/>
        </authorList>
    </citation>
    <scope>NUCLEOTIDE SEQUENCE</scope>
</reference>
<keyword evidence="3" id="KW-1185">Reference proteome</keyword>
<dbReference type="Pfam" id="PF00078">
    <property type="entry name" value="RVT_1"/>
    <property type="match status" value="1"/>
</dbReference>
<evidence type="ECO:0000259" key="1">
    <source>
        <dbReference type="PROSITE" id="PS50878"/>
    </source>
</evidence>
<dbReference type="OrthoDB" id="10070415at2759"/>
<proteinExistence type="predicted"/>
<feature type="non-terminal residue" evidence="2">
    <location>
        <position position="1"/>
    </location>
</feature>
<dbReference type="PROSITE" id="PS50878">
    <property type="entry name" value="RT_POL"/>
    <property type="match status" value="1"/>
</dbReference>
<dbReference type="PANTHER" id="PTHR19446">
    <property type="entry name" value="REVERSE TRANSCRIPTASES"/>
    <property type="match status" value="1"/>
</dbReference>
<evidence type="ECO:0000313" key="3">
    <source>
        <dbReference type="Proteomes" id="UP000601435"/>
    </source>
</evidence>
<name>A0A812IW87_9DINO</name>
<dbReference type="Proteomes" id="UP000601435">
    <property type="component" value="Unassembled WGS sequence"/>
</dbReference>
<gene>
    <name evidence="2" type="ORF">SNEC2469_LOCUS548</name>
</gene>
<evidence type="ECO:0000313" key="2">
    <source>
        <dbReference type="EMBL" id="CAE7173441.1"/>
    </source>
</evidence>
<feature type="domain" description="Reverse transcriptase" evidence="1">
    <location>
        <begin position="1"/>
        <end position="159"/>
    </location>
</feature>
<comment type="caution">
    <text evidence="2">The sequence shown here is derived from an EMBL/GenBank/DDBJ whole genome shotgun (WGS) entry which is preliminary data.</text>
</comment>
<dbReference type="AlphaFoldDB" id="A0A812IW87"/>
<organism evidence="2 3">
    <name type="scientific">Symbiodinium necroappetens</name>
    <dbReference type="NCBI Taxonomy" id="1628268"/>
    <lineage>
        <taxon>Eukaryota</taxon>
        <taxon>Sar</taxon>
        <taxon>Alveolata</taxon>
        <taxon>Dinophyceae</taxon>
        <taxon>Suessiales</taxon>
        <taxon>Symbiodiniaceae</taxon>
        <taxon>Symbiodinium</taxon>
    </lineage>
</organism>
<protein>
    <recommendedName>
        <fullName evidence="1">Reverse transcriptase domain-containing protein</fullName>
    </recommendedName>
</protein>